<keyword evidence="1" id="KW-0812">Transmembrane</keyword>
<proteinExistence type="predicted"/>
<gene>
    <name evidence="2" type="ORF">JIP62_09675</name>
</gene>
<feature type="transmembrane region" description="Helical" evidence="1">
    <location>
        <begin position="57"/>
        <end position="76"/>
    </location>
</feature>
<protein>
    <submittedName>
        <fullName evidence="2">Uncharacterized protein</fullName>
    </submittedName>
</protein>
<accession>A0ABX7BQ33</accession>
<reference evidence="2 3" key="1">
    <citation type="submission" date="2021-01" db="EMBL/GenBank/DDBJ databases">
        <title>Brevundimonas vitis sp. nov., an bacterium isolated from grape (Vitis vinifera).</title>
        <authorList>
            <person name="Jiang L."/>
            <person name="Lee J."/>
        </authorList>
    </citation>
    <scope>NUCLEOTIDE SEQUENCE [LARGE SCALE GENOMIC DNA]</scope>
    <source>
        <strain evidence="2 3">GRTSA-9</strain>
    </source>
</reference>
<sequence>MVDVPETAEDATAGILNGVMILTIGMAFPVLAVWQVIAQWGVWTFERGSDMVADTAQVAGLSYISFLLVRTGVRLIRKSVTWFRLRRPSSG</sequence>
<dbReference type="EMBL" id="CP067977">
    <property type="protein sequence ID" value="QQQ17610.1"/>
    <property type="molecule type" value="Genomic_DNA"/>
</dbReference>
<dbReference type="Proteomes" id="UP000595448">
    <property type="component" value="Chromosome"/>
</dbReference>
<keyword evidence="3" id="KW-1185">Reference proteome</keyword>
<dbReference type="RefSeq" id="WP_201101984.1">
    <property type="nucleotide sequence ID" value="NZ_CP067977.1"/>
</dbReference>
<evidence type="ECO:0000313" key="3">
    <source>
        <dbReference type="Proteomes" id="UP000595448"/>
    </source>
</evidence>
<keyword evidence="1" id="KW-1133">Transmembrane helix</keyword>
<evidence type="ECO:0000313" key="2">
    <source>
        <dbReference type="EMBL" id="QQQ17610.1"/>
    </source>
</evidence>
<keyword evidence="1" id="KW-0472">Membrane</keyword>
<feature type="transmembrane region" description="Helical" evidence="1">
    <location>
        <begin position="12"/>
        <end position="37"/>
    </location>
</feature>
<name>A0ABX7BQ33_9CAUL</name>
<organism evidence="2 3">
    <name type="scientific">Brevundimonas vitisensis</name>
    <dbReference type="NCBI Taxonomy" id="2800818"/>
    <lineage>
        <taxon>Bacteria</taxon>
        <taxon>Pseudomonadati</taxon>
        <taxon>Pseudomonadota</taxon>
        <taxon>Alphaproteobacteria</taxon>
        <taxon>Caulobacterales</taxon>
        <taxon>Caulobacteraceae</taxon>
        <taxon>Brevundimonas</taxon>
    </lineage>
</organism>
<evidence type="ECO:0000256" key="1">
    <source>
        <dbReference type="SAM" id="Phobius"/>
    </source>
</evidence>